<organism evidence="2 3">
    <name type="scientific">Pseudozobellia thermophila</name>
    <dbReference type="NCBI Taxonomy" id="192903"/>
    <lineage>
        <taxon>Bacteria</taxon>
        <taxon>Pseudomonadati</taxon>
        <taxon>Bacteroidota</taxon>
        <taxon>Flavobacteriia</taxon>
        <taxon>Flavobacteriales</taxon>
        <taxon>Flavobacteriaceae</taxon>
        <taxon>Pseudozobellia</taxon>
    </lineage>
</organism>
<dbReference type="RefSeq" id="WP_072993538.1">
    <property type="nucleotide sequence ID" value="NZ_FQYU01000003.1"/>
</dbReference>
<proteinExistence type="predicted"/>
<evidence type="ECO:0000313" key="2">
    <source>
        <dbReference type="EMBL" id="SHJ27531.1"/>
    </source>
</evidence>
<protein>
    <submittedName>
        <fullName evidence="2">Uncharacterized protein</fullName>
    </submittedName>
</protein>
<gene>
    <name evidence="2" type="ORF">SAMN04488513_103254</name>
</gene>
<evidence type="ECO:0000256" key="1">
    <source>
        <dbReference type="SAM" id="SignalP"/>
    </source>
</evidence>
<dbReference type="AlphaFoldDB" id="A0A1M6HZI4"/>
<dbReference type="EMBL" id="FQYU01000003">
    <property type="protein sequence ID" value="SHJ27531.1"/>
    <property type="molecule type" value="Genomic_DNA"/>
</dbReference>
<dbReference type="Proteomes" id="UP000184543">
    <property type="component" value="Unassembled WGS sequence"/>
</dbReference>
<keyword evidence="1" id="KW-0732">Signal</keyword>
<feature type="chain" id="PRO_5013268798" evidence="1">
    <location>
        <begin position="19"/>
        <end position="73"/>
    </location>
</feature>
<sequence length="73" mass="8211">MKLIALVIFLFFNINVQAGTGLSDSITIKGEQGMDHVDKEIVHGPTAKVYKFKRNKIKAALRFTTKEKTPKYA</sequence>
<feature type="signal peptide" evidence="1">
    <location>
        <begin position="1"/>
        <end position="18"/>
    </location>
</feature>
<reference evidence="3" key="1">
    <citation type="submission" date="2016-11" db="EMBL/GenBank/DDBJ databases">
        <authorList>
            <person name="Varghese N."/>
            <person name="Submissions S."/>
        </authorList>
    </citation>
    <scope>NUCLEOTIDE SEQUENCE [LARGE SCALE GENOMIC DNA]</scope>
    <source>
        <strain evidence="3">DSM 19858</strain>
    </source>
</reference>
<name>A0A1M6HZI4_9FLAO</name>
<evidence type="ECO:0000313" key="3">
    <source>
        <dbReference type="Proteomes" id="UP000184543"/>
    </source>
</evidence>
<accession>A0A1M6HZI4</accession>
<keyword evidence="3" id="KW-1185">Reference proteome</keyword>